<comment type="caution">
    <text evidence="1">The sequence shown here is derived from an EMBL/GenBank/DDBJ whole genome shotgun (WGS) entry which is preliminary data.</text>
</comment>
<proteinExistence type="predicted"/>
<reference evidence="1 2" key="1">
    <citation type="submission" date="2020-05" db="EMBL/GenBank/DDBJ databases">
        <title>Draft genome sequence of Desulfovibrio sp. strain HN2T.</title>
        <authorList>
            <person name="Ueno A."/>
            <person name="Tamazawa S."/>
            <person name="Tamamura S."/>
            <person name="Murakami T."/>
            <person name="Kiyama T."/>
            <person name="Inomata H."/>
            <person name="Amano Y."/>
            <person name="Miyakawa K."/>
            <person name="Tamaki H."/>
            <person name="Naganuma T."/>
            <person name="Kaneko K."/>
        </authorList>
    </citation>
    <scope>NUCLEOTIDE SEQUENCE [LARGE SCALE GENOMIC DNA]</scope>
    <source>
        <strain evidence="1 2">HN2</strain>
    </source>
</reference>
<accession>A0A7J0BKR2</accession>
<dbReference type="EMBL" id="BLVO01000013">
    <property type="protein sequence ID" value="GFM34229.1"/>
    <property type="molecule type" value="Genomic_DNA"/>
</dbReference>
<dbReference type="RefSeq" id="WP_174405841.1">
    <property type="nucleotide sequence ID" value="NZ_BLVO01000013.1"/>
</dbReference>
<organism evidence="1 2">
    <name type="scientific">Desulfovibrio subterraneus</name>
    <dbReference type="NCBI Taxonomy" id="2718620"/>
    <lineage>
        <taxon>Bacteria</taxon>
        <taxon>Pseudomonadati</taxon>
        <taxon>Thermodesulfobacteriota</taxon>
        <taxon>Desulfovibrionia</taxon>
        <taxon>Desulfovibrionales</taxon>
        <taxon>Desulfovibrionaceae</taxon>
        <taxon>Desulfovibrio</taxon>
    </lineage>
</organism>
<sequence length="98" mass="12056">MSKWFDPINALARRGVRVRLCRANAEPYLMVLYEKRYRDRQEEKTVQRWVDKVLSRYRRLVWLQLELAEGPEAYRPVQWLVAHGYIEVREGRYWMGKR</sequence>
<protein>
    <submittedName>
        <fullName evidence="1">Uncharacterized protein</fullName>
    </submittedName>
</protein>
<name>A0A7J0BKR2_9BACT</name>
<evidence type="ECO:0000313" key="2">
    <source>
        <dbReference type="Proteomes" id="UP000503840"/>
    </source>
</evidence>
<dbReference type="AlphaFoldDB" id="A0A7J0BKR2"/>
<dbReference type="Proteomes" id="UP000503840">
    <property type="component" value="Unassembled WGS sequence"/>
</dbReference>
<gene>
    <name evidence="1" type="ORF">DSM101010T_25940</name>
</gene>
<evidence type="ECO:0000313" key="1">
    <source>
        <dbReference type="EMBL" id="GFM34229.1"/>
    </source>
</evidence>
<keyword evidence="2" id="KW-1185">Reference proteome</keyword>